<reference evidence="2" key="1">
    <citation type="submission" date="2018-05" db="EMBL/GenBank/DDBJ databases">
        <authorList>
            <person name="Lanie J.A."/>
            <person name="Ng W.-L."/>
            <person name="Kazmierczak K.M."/>
            <person name="Andrzejewski T.M."/>
            <person name="Davidsen T.M."/>
            <person name="Wayne K.J."/>
            <person name="Tettelin H."/>
            <person name="Glass J.I."/>
            <person name="Rusch D."/>
            <person name="Podicherti R."/>
            <person name="Tsui H.-C.T."/>
            <person name="Winkler M.E."/>
        </authorList>
    </citation>
    <scope>NUCLEOTIDE SEQUENCE</scope>
</reference>
<feature type="domain" description="RmlD-like substrate binding" evidence="1">
    <location>
        <begin position="3"/>
        <end position="286"/>
    </location>
</feature>
<proteinExistence type="predicted"/>
<evidence type="ECO:0000313" key="2">
    <source>
        <dbReference type="EMBL" id="SVC20788.1"/>
    </source>
</evidence>
<dbReference type="AlphaFoldDB" id="A0A382K8Y6"/>
<evidence type="ECO:0000259" key="1">
    <source>
        <dbReference type="Pfam" id="PF04321"/>
    </source>
</evidence>
<organism evidence="2">
    <name type="scientific">marine metagenome</name>
    <dbReference type="NCBI Taxonomy" id="408172"/>
    <lineage>
        <taxon>unclassified sequences</taxon>
        <taxon>metagenomes</taxon>
        <taxon>ecological metagenomes</taxon>
    </lineage>
</organism>
<dbReference type="CDD" id="cd05254">
    <property type="entry name" value="dTDP_HR_like_SDR_e"/>
    <property type="match status" value="1"/>
</dbReference>
<dbReference type="Gene3D" id="3.90.25.10">
    <property type="entry name" value="UDP-galactose 4-epimerase, domain 1"/>
    <property type="match status" value="1"/>
</dbReference>
<dbReference type="InterPro" id="IPR005913">
    <property type="entry name" value="dTDP_dehydrorham_reduct"/>
</dbReference>
<dbReference type="PANTHER" id="PTHR10491">
    <property type="entry name" value="DTDP-4-DEHYDRORHAMNOSE REDUCTASE"/>
    <property type="match status" value="1"/>
</dbReference>
<dbReference type="Gene3D" id="3.40.50.720">
    <property type="entry name" value="NAD(P)-binding Rossmann-like Domain"/>
    <property type="match status" value="1"/>
</dbReference>
<dbReference type="InterPro" id="IPR029903">
    <property type="entry name" value="RmlD-like-bd"/>
</dbReference>
<dbReference type="InterPro" id="IPR036291">
    <property type="entry name" value="NAD(P)-bd_dom_sf"/>
</dbReference>
<dbReference type="NCBIfam" id="TIGR01214">
    <property type="entry name" value="rmlD"/>
    <property type="match status" value="1"/>
</dbReference>
<dbReference type="EMBL" id="UINC01079102">
    <property type="protein sequence ID" value="SVC20788.1"/>
    <property type="molecule type" value="Genomic_DNA"/>
</dbReference>
<dbReference type="SUPFAM" id="SSF51735">
    <property type="entry name" value="NAD(P)-binding Rossmann-fold domains"/>
    <property type="match status" value="1"/>
</dbReference>
<dbReference type="GO" id="GO:0008831">
    <property type="term" value="F:dTDP-4-dehydrorhamnose reductase activity"/>
    <property type="evidence" value="ECO:0007669"/>
    <property type="project" value="TreeGrafter"/>
</dbReference>
<protein>
    <recommendedName>
        <fullName evidence="1">RmlD-like substrate binding domain-containing protein</fullName>
    </recommendedName>
</protein>
<dbReference type="GO" id="GO:0005829">
    <property type="term" value="C:cytosol"/>
    <property type="evidence" value="ECO:0007669"/>
    <property type="project" value="TreeGrafter"/>
</dbReference>
<gene>
    <name evidence="2" type="ORF">METZ01_LOCUS273642</name>
</gene>
<name>A0A382K8Y6_9ZZZZ</name>
<accession>A0A382K8Y6</accession>
<dbReference type="GO" id="GO:0019305">
    <property type="term" value="P:dTDP-rhamnose biosynthetic process"/>
    <property type="evidence" value="ECO:0007669"/>
    <property type="project" value="TreeGrafter"/>
</dbReference>
<dbReference type="Pfam" id="PF04321">
    <property type="entry name" value="RmlD_sub_bind"/>
    <property type="match status" value="1"/>
</dbReference>
<sequence length="287" mass="33238">MKNVLVTGCNGQLGSELHNLASKYPKINFFFKAKDLDITNKAIIENYLKKNKINFIINTAAYTNVNDSEIEKQKTDLVNEKGVKNLVELSEKYNCKLIHYSTDYVYNGENKTPLDEKSSTKPLNYYGISKREGEKHIENSSCESIIIRTSWLYSNFGNNFVNAIIKKVQNKEKINVVKDQFGCPTNAKDLAFDTINILNSEIKLDKYGKIYNYSNLGYTSWSNFAKKIIEFLNIEYEIQEVSTEFFKSNVIRPKYSITNKNKIVNTFNLNIPHWEKSLKTYLTNFQL</sequence>
<dbReference type="PANTHER" id="PTHR10491:SF4">
    <property type="entry name" value="METHIONINE ADENOSYLTRANSFERASE 2 SUBUNIT BETA"/>
    <property type="match status" value="1"/>
</dbReference>